<dbReference type="PANTHER" id="PTHR35011:SF2">
    <property type="entry name" value="2,3-DIKETO-L-GULONATE TRAP TRANSPORTER SMALL PERMEASE PROTEIN YIAM"/>
    <property type="match status" value="1"/>
</dbReference>
<dbReference type="EMBL" id="VSSQ01000104">
    <property type="protein sequence ID" value="MPL77205.1"/>
    <property type="molecule type" value="Genomic_DNA"/>
</dbReference>
<evidence type="ECO:0000256" key="5">
    <source>
        <dbReference type="ARBA" id="ARBA00022692"/>
    </source>
</evidence>
<keyword evidence="4" id="KW-0997">Cell inner membrane</keyword>
<evidence type="ECO:0000256" key="7">
    <source>
        <dbReference type="ARBA" id="ARBA00023136"/>
    </source>
</evidence>
<name>A0A644UDZ4_9ZZZZ</name>
<gene>
    <name evidence="10" type="ORF">SDC9_23058</name>
</gene>
<protein>
    <recommendedName>
        <fullName evidence="9">Tripartite ATP-independent periplasmic transporters DctQ component domain-containing protein</fullName>
    </recommendedName>
</protein>
<evidence type="ECO:0000259" key="9">
    <source>
        <dbReference type="Pfam" id="PF04290"/>
    </source>
</evidence>
<evidence type="ECO:0000256" key="4">
    <source>
        <dbReference type="ARBA" id="ARBA00022519"/>
    </source>
</evidence>
<feature type="transmembrane region" description="Helical" evidence="8">
    <location>
        <begin position="135"/>
        <end position="156"/>
    </location>
</feature>
<evidence type="ECO:0000256" key="6">
    <source>
        <dbReference type="ARBA" id="ARBA00022989"/>
    </source>
</evidence>
<dbReference type="InterPro" id="IPR055348">
    <property type="entry name" value="DctQ"/>
</dbReference>
<evidence type="ECO:0000313" key="10">
    <source>
        <dbReference type="EMBL" id="MPL77205.1"/>
    </source>
</evidence>
<feature type="transmembrane region" description="Helical" evidence="8">
    <location>
        <begin position="55"/>
        <end position="72"/>
    </location>
</feature>
<feature type="domain" description="Tripartite ATP-independent periplasmic transporters DctQ component" evidence="9">
    <location>
        <begin position="32"/>
        <end position="157"/>
    </location>
</feature>
<dbReference type="InterPro" id="IPR007387">
    <property type="entry name" value="TRAP_DctQ"/>
</dbReference>
<keyword evidence="7 8" id="KW-0472">Membrane</keyword>
<accession>A0A644UDZ4</accession>
<comment type="caution">
    <text evidence="10">The sequence shown here is derived from an EMBL/GenBank/DDBJ whole genome shotgun (WGS) entry which is preliminary data.</text>
</comment>
<evidence type="ECO:0000256" key="1">
    <source>
        <dbReference type="ARBA" id="ARBA00004429"/>
    </source>
</evidence>
<comment type="subcellular location">
    <subcellularLocation>
        <location evidence="1">Cell inner membrane</location>
        <topology evidence="1">Multi-pass membrane protein</topology>
    </subcellularLocation>
</comment>
<feature type="transmembrane region" description="Helical" evidence="8">
    <location>
        <begin position="93"/>
        <end position="115"/>
    </location>
</feature>
<dbReference type="GO" id="GO:0005886">
    <property type="term" value="C:plasma membrane"/>
    <property type="evidence" value="ECO:0007669"/>
    <property type="project" value="UniProtKB-SubCell"/>
</dbReference>
<keyword evidence="5 8" id="KW-0812">Transmembrane</keyword>
<keyword evidence="6 8" id="KW-1133">Transmembrane helix</keyword>
<organism evidence="10">
    <name type="scientific">bioreactor metagenome</name>
    <dbReference type="NCBI Taxonomy" id="1076179"/>
    <lineage>
        <taxon>unclassified sequences</taxon>
        <taxon>metagenomes</taxon>
        <taxon>ecological metagenomes</taxon>
    </lineage>
</organism>
<feature type="transmembrane region" description="Helical" evidence="8">
    <location>
        <begin position="16"/>
        <end position="35"/>
    </location>
</feature>
<evidence type="ECO:0000256" key="3">
    <source>
        <dbReference type="ARBA" id="ARBA00022475"/>
    </source>
</evidence>
<proteinExistence type="predicted"/>
<dbReference type="GO" id="GO:0022857">
    <property type="term" value="F:transmembrane transporter activity"/>
    <property type="evidence" value="ECO:0007669"/>
    <property type="project" value="TreeGrafter"/>
</dbReference>
<sequence>MNDQYLSAYRKGAERLYRILFFLCVTGFSVLLILLFTNVVSRNFFRNSFAWIDEVSKFIFTWVMFIGISLCIHKKGLIGMEFLTSKLPAKIRYGIQTISTSISSVFFLVLTIYGIKYVFATAGMFSPVLNINYGIVYLCIPICGAASLFFCISEFIKNKNLKKESAGGKAT</sequence>
<keyword evidence="2" id="KW-0813">Transport</keyword>
<dbReference type="GO" id="GO:0015740">
    <property type="term" value="P:C4-dicarboxylate transport"/>
    <property type="evidence" value="ECO:0007669"/>
    <property type="project" value="TreeGrafter"/>
</dbReference>
<evidence type="ECO:0000256" key="8">
    <source>
        <dbReference type="SAM" id="Phobius"/>
    </source>
</evidence>
<evidence type="ECO:0000256" key="2">
    <source>
        <dbReference type="ARBA" id="ARBA00022448"/>
    </source>
</evidence>
<dbReference type="Pfam" id="PF04290">
    <property type="entry name" value="DctQ"/>
    <property type="match status" value="1"/>
</dbReference>
<keyword evidence="3" id="KW-1003">Cell membrane</keyword>
<dbReference type="PANTHER" id="PTHR35011">
    <property type="entry name" value="2,3-DIKETO-L-GULONATE TRAP TRANSPORTER SMALL PERMEASE PROTEIN YIAM"/>
    <property type="match status" value="1"/>
</dbReference>
<reference evidence="10" key="1">
    <citation type="submission" date="2019-08" db="EMBL/GenBank/DDBJ databases">
        <authorList>
            <person name="Kucharzyk K."/>
            <person name="Murdoch R.W."/>
            <person name="Higgins S."/>
            <person name="Loffler F."/>
        </authorList>
    </citation>
    <scope>NUCLEOTIDE SEQUENCE</scope>
</reference>
<dbReference type="AlphaFoldDB" id="A0A644UDZ4"/>